<comment type="caution">
    <text evidence="3">The sequence shown here is derived from an EMBL/GenBank/DDBJ whole genome shotgun (WGS) entry which is preliminary data.</text>
</comment>
<proteinExistence type="predicted"/>
<sequence>MYRKTSQRARRPAWLNRELWLELRKKRRVYDLWKKVQATQEDHKDVVRLCREKIRRAKAQLELNLATAVKDNKKCFYKYINNRRRAKENLHPLLDAGANIVTKAEEKAESLNSKTSCSWGTQPPEMEDRDGEQNKAPIIQGEMVSDLLYHLDTRKSMGPDGIHPRVLRELAEQSWLTGEVPVDWRLANVTPIYKKGWKEDLGNYRPVSLTSVPGKVMEQIILSAITQHVQDNQVIRPSQHRFMKGRSCLTNLISFTPKQGSTASGPHLISVSVNLILTNLISVYDKVTHLVDEGKAVDVVYLDFRKAFDTISHSILLEKLAAHGLDGCTLRWVKNWLDGWAQRVVVNGVYSSWRPVTSGVPQGSVLGPVLFNIFINDLDEGVECTLSKFADDTKLGRSVDVLECRKALQRDLDRLDQWAKANCMRFNKAKCKVLHLGHISPMQRYRLGEEWLESCLAEKDLGVVASRTREVIVTLYSALVRPHLEYCVYFTPKQGSTASGPHLISVSVNLILTNLISVYDKVTRLVDEGKAVNVVYLDFSKAFDTISHSILLEKLAAHGLDGCTLLWVKNWLDGWAQRVVVNGLYSSWRPVTSGVPQGSVLGSVLFNIFINDLDEGIECTLSKFADDTKLCGSVDVLEGRKALQSDLDRLDRWAKANCMRFNKAKCKVLHLGHNNPMQRYRFGEEWLESCLAEKDLGVLVNTG</sequence>
<organism evidence="3 4">
    <name type="scientific">Mycteria americana</name>
    <name type="common">Wood stork</name>
    <dbReference type="NCBI Taxonomy" id="33587"/>
    <lineage>
        <taxon>Eukaryota</taxon>
        <taxon>Metazoa</taxon>
        <taxon>Chordata</taxon>
        <taxon>Craniata</taxon>
        <taxon>Vertebrata</taxon>
        <taxon>Euteleostomi</taxon>
        <taxon>Archelosauria</taxon>
        <taxon>Archosauria</taxon>
        <taxon>Dinosauria</taxon>
        <taxon>Saurischia</taxon>
        <taxon>Theropoda</taxon>
        <taxon>Coelurosauria</taxon>
        <taxon>Aves</taxon>
        <taxon>Neognathae</taxon>
        <taxon>Neoaves</taxon>
        <taxon>Aequornithes</taxon>
        <taxon>Ciconiiformes</taxon>
        <taxon>Ciconiidae</taxon>
        <taxon>Mycteria</taxon>
    </lineage>
</organism>
<dbReference type="PANTHER" id="PTHR33332">
    <property type="entry name" value="REVERSE TRANSCRIPTASE DOMAIN-CONTAINING PROTEIN"/>
    <property type="match status" value="1"/>
</dbReference>
<evidence type="ECO:0000313" key="3">
    <source>
        <dbReference type="EMBL" id="KAK4810844.1"/>
    </source>
</evidence>
<dbReference type="CDD" id="cd01650">
    <property type="entry name" value="RT_nLTR_like"/>
    <property type="match status" value="2"/>
</dbReference>
<evidence type="ECO:0000259" key="2">
    <source>
        <dbReference type="PROSITE" id="PS50878"/>
    </source>
</evidence>
<feature type="compositionally biased region" description="Polar residues" evidence="1">
    <location>
        <begin position="111"/>
        <end position="121"/>
    </location>
</feature>
<dbReference type="PROSITE" id="PS50878">
    <property type="entry name" value="RT_POL"/>
    <property type="match status" value="2"/>
</dbReference>
<feature type="domain" description="Reverse transcriptase" evidence="2">
    <location>
        <begin position="472"/>
        <end position="691"/>
    </location>
</feature>
<gene>
    <name evidence="3" type="ORF">QYF61_008816</name>
</gene>
<reference evidence="3 4" key="1">
    <citation type="journal article" date="2023" name="J. Hered.">
        <title>Chromosome-level genome of the wood stork (Mycteria americana) provides insight into avian chromosome evolution.</title>
        <authorList>
            <person name="Flamio R. Jr."/>
            <person name="Ramstad K.M."/>
        </authorList>
    </citation>
    <scope>NUCLEOTIDE SEQUENCE [LARGE SCALE GENOMIC DNA]</scope>
    <source>
        <strain evidence="3">JAX WOST 10</strain>
    </source>
</reference>
<dbReference type="InterPro" id="IPR000477">
    <property type="entry name" value="RT_dom"/>
</dbReference>
<feature type="region of interest" description="Disordered" evidence="1">
    <location>
        <begin position="111"/>
        <end position="131"/>
    </location>
</feature>
<dbReference type="AlphaFoldDB" id="A0AAN7RKU3"/>
<dbReference type="InterPro" id="IPR043502">
    <property type="entry name" value="DNA/RNA_pol_sf"/>
</dbReference>
<feature type="domain" description="Reverse transcriptase" evidence="2">
    <location>
        <begin position="173"/>
        <end position="456"/>
    </location>
</feature>
<accession>A0AAN7RKU3</accession>
<evidence type="ECO:0000313" key="4">
    <source>
        <dbReference type="Proteomes" id="UP001333110"/>
    </source>
</evidence>
<protein>
    <recommendedName>
        <fullName evidence="2">Reverse transcriptase domain-containing protein</fullName>
    </recommendedName>
</protein>
<dbReference type="Proteomes" id="UP001333110">
    <property type="component" value="Unassembled WGS sequence"/>
</dbReference>
<dbReference type="EMBL" id="JAUNZN010000018">
    <property type="protein sequence ID" value="KAK4810844.1"/>
    <property type="molecule type" value="Genomic_DNA"/>
</dbReference>
<dbReference type="Pfam" id="PF00078">
    <property type="entry name" value="RVT_1"/>
    <property type="match status" value="2"/>
</dbReference>
<keyword evidence="4" id="KW-1185">Reference proteome</keyword>
<name>A0AAN7RKU3_MYCAM</name>
<dbReference type="SUPFAM" id="SSF56672">
    <property type="entry name" value="DNA/RNA polymerases"/>
    <property type="match status" value="2"/>
</dbReference>
<evidence type="ECO:0000256" key="1">
    <source>
        <dbReference type="SAM" id="MobiDB-lite"/>
    </source>
</evidence>